<accession>A0A0E9TC91</accession>
<organism evidence="1">
    <name type="scientific">Anguilla anguilla</name>
    <name type="common">European freshwater eel</name>
    <name type="synonym">Muraena anguilla</name>
    <dbReference type="NCBI Taxonomy" id="7936"/>
    <lineage>
        <taxon>Eukaryota</taxon>
        <taxon>Metazoa</taxon>
        <taxon>Chordata</taxon>
        <taxon>Craniata</taxon>
        <taxon>Vertebrata</taxon>
        <taxon>Euteleostomi</taxon>
        <taxon>Actinopterygii</taxon>
        <taxon>Neopterygii</taxon>
        <taxon>Teleostei</taxon>
        <taxon>Anguilliformes</taxon>
        <taxon>Anguillidae</taxon>
        <taxon>Anguilla</taxon>
    </lineage>
</organism>
<proteinExistence type="predicted"/>
<dbReference type="AlphaFoldDB" id="A0A0E9TC91"/>
<protein>
    <submittedName>
        <fullName evidence="1">Uncharacterized protein</fullName>
    </submittedName>
</protein>
<sequence>MHTYAHKLRHAVYCGDETCRSLSLSPVARSDPLLVQDVEETHTCHANDAAQFLSVLTK</sequence>
<reference evidence="1" key="1">
    <citation type="submission" date="2014-11" db="EMBL/GenBank/DDBJ databases">
        <authorList>
            <person name="Amaro Gonzalez C."/>
        </authorList>
    </citation>
    <scope>NUCLEOTIDE SEQUENCE</scope>
</reference>
<reference evidence="1" key="2">
    <citation type="journal article" date="2015" name="Fish Shellfish Immunol.">
        <title>Early steps in the European eel (Anguilla anguilla)-Vibrio vulnificus interaction in the gills: Role of the RtxA13 toxin.</title>
        <authorList>
            <person name="Callol A."/>
            <person name="Pajuelo D."/>
            <person name="Ebbesson L."/>
            <person name="Teles M."/>
            <person name="MacKenzie S."/>
            <person name="Amaro C."/>
        </authorList>
    </citation>
    <scope>NUCLEOTIDE SEQUENCE</scope>
</reference>
<evidence type="ECO:0000313" key="1">
    <source>
        <dbReference type="EMBL" id="JAH51062.1"/>
    </source>
</evidence>
<name>A0A0E9TC91_ANGAN</name>
<dbReference type="EMBL" id="GBXM01057515">
    <property type="protein sequence ID" value="JAH51062.1"/>
    <property type="molecule type" value="Transcribed_RNA"/>
</dbReference>